<feature type="non-terminal residue" evidence="1">
    <location>
        <position position="94"/>
    </location>
</feature>
<accession>M7W6G4</accession>
<organism evidence="1 2">
    <name type="scientific">Entamoeba histolytica HM-3:IMSS</name>
    <dbReference type="NCBI Taxonomy" id="885315"/>
    <lineage>
        <taxon>Eukaryota</taxon>
        <taxon>Amoebozoa</taxon>
        <taxon>Evosea</taxon>
        <taxon>Archamoebae</taxon>
        <taxon>Mastigamoebida</taxon>
        <taxon>Entamoebidae</taxon>
        <taxon>Entamoeba</taxon>
    </lineage>
</organism>
<name>M7W6G4_ENTHI</name>
<gene>
    <name evidence="1" type="ORF">KM1_065390</name>
</gene>
<dbReference type="AlphaFoldDB" id="M7W6G4"/>
<evidence type="ECO:0000313" key="1">
    <source>
        <dbReference type="EMBL" id="EMS15827.1"/>
    </source>
</evidence>
<dbReference type="EMBL" id="KB637587">
    <property type="protein sequence ID" value="EMS15827.1"/>
    <property type="molecule type" value="Genomic_DNA"/>
</dbReference>
<dbReference type="Proteomes" id="UP000030780">
    <property type="component" value="Unassembled WGS sequence"/>
</dbReference>
<dbReference type="VEuPathDB" id="AmoebaDB:KM1_065390"/>
<proteinExistence type="predicted"/>
<evidence type="ECO:0000313" key="2">
    <source>
        <dbReference type="Proteomes" id="UP000030780"/>
    </source>
</evidence>
<protein>
    <submittedName>
        <fullName evidence="1">Ras guanine nucleotide exchange factor, putative</fullName>
    </submittedName>
</protein>
<sequence>MSPLVTPLHCINNEESTYKFPSPIKDIVFSSSNILYVTETDDLYASGHVFDPTSRGKVSLFSQSFTDSAKPDDIIKIPQKIEGVPKPIDKVSVG</sequence>
<reference evidence="1 2" key="1">
    <citation type="submission" date="2013-01" db="EMBL/GenBank/DDBJ databases">
        <authorList>
            <person name="Inman J."/>
            <person name="Zafar N."/>
            <person name="Lorenzi H."/>
            <person name="Caler E."/>
        </authorList>
    </citation>
    <scope>NUCLEOTIDE SEQUENCE [LARGE SCALE GENOMIC DNA]</scope>
    <source>
        <strain evidence="1 2">HM-3:IMSS</strain>
    </source>
</reference>